<comment type="caution">
    <text evidence="8">The sequence shown here is derived from an EMBL/GenBank/DDBJ whole genome shotgun (WGS) entry which is preliminary data.</text>
</comment>
<feature type="compositionally biased region" description="Polar residues" evidence="4">
    <location>
        <begin position="1590"/>
        <end position="1603"/>
    </location>
</feature>
<dbReference type="InterPro" id="IPR006047">
    <property type="entry name" value="GH13_cat_dom"/>
</dbReference>
<dbReference type="PANTHER" id="PTHR10357:SF210">
    <property type="entry name" value="MALTODEXTRIN GLUCOSIDASE"/>
    <property type="match status" value="1"/>
</dbReference>
<dbReference type="Pfam" id="PF00128">
    <property type="entry name" value="Alpha-amylase"/>
    <property type="match status" value="2"/>
</dbReference>
<protein>
    <submittedName>
        <fullName evidence="8">Alpha-amylase</fullName>
    </submittedName>
</protein>
<dbReference type="RefSeq" id="WP_155615047.1">
    <property type="nucleotide sequence ID" value="NZ_WNZX01000013.1"/>
</dbReference>
<feature type="domain" description="Fibronectin type-III" evidence="5">
    <location>
        <begin position="1283"/>
        <end position="1375"/>
    </location>
</feature>
<evidence type="ECO:0000256" key="1">
    <source>
        <dbReference type="ARBA" id="ARBA00022801"/>
    </source>
</evidence>
<evidence type="ECO:0000313" key="9">
    <source>
        <dbReference type="Proteomes" id="UP000450917"/>
    </source>
</evidence>
<dbReference type="SUPFAM" id="SSF51445">
    <property type="entry name" value="(Trans)glycosidases"/>
    <property type="match status" value="1"/>
</dbReference>
<keyword evidence="1" id="KW-0378">Hydrolase</keyword>
<dbReference type="InterPro" id="IPR036116">
    <property type="entry name" value="FN3_sf"/>
</dbReference>
<dbReference type="InterPro" id="IPR017853">
    <property type="entry name" value="GH"/>
</dbReference>
<keyword evidence="9" id="KW-1185">Reference proteome</keyword>
<dbReference type="Gene3D" id="2.60.40.10">
    <property type="entry name" value="Immunoglobulins"/>
    <property type="match status" value="5"/>
</dbReference>
<name>A0A7X2ZC53_9BACL</name>
<evidence type="ECO:0000259" key="6">
    <source>
        <dbReference type="PROSITE" id="PS51166"/>
    </source>
</evidence>
<dbReference type="InterPro" id="IPR054409">
    <property type="entry name" value="X25_BaPul-like"/>
</dbReference>
<dbReference type="InterPro" id="IPR014756">
    <property type="entry name" value="Ig_E-set"/>
</dbReference>
<dbReference type="SUPFAM" id="SSF49265">
    <property type="entry name" value="Fibronectin type III"/>
    <property type="match status" value="2"/>
</dbReference>
<dbReference type="GO" id="GO:0005975">
    <property type="term" value="P:carbohydrate metabolic process"/>
    <property type="evidence" value="ECO:0007669"/>
    <property type="project" value="InterPro"/>
</dbReference>
<dbReference type="Pfam" id="PF22058">
    <property type="entry name" value="X25_BaPul_like"/>
    <property type="match status" value="2"/>
</dbReference>
<dbReference type="InterPro" id="IPR004185">
    <property type="entry name" value="Glyco_hydro_13_lg-like_dom"/>
</dbReference>
<evidence type="ECO:0000256" key="4">
    <source>
        <dbReference type="SAM" id="MobiDB-lite"/>
    </source>
</evidence>
<dbReference type="Proteomes" id="UP000450917">
    <property type="component" value="Unassembled WGS sequence"/>
</dbReference>
<dbReference type="GO" id="GO:2001070">
    <property type="term" value="F:starch binding"/>
    <property type="evidence" value="ECO:0007669"/>
    <property type="project" value="InterPro"/>
</dbReference>
<dbReference type="InterPro" id="IPR003961">
    <property type="entry name" value="FN3_dom"/>
</dbReference>
<dbReference type="PROSITE" id="PS51166">
    <property type="entry name" value="CBM20"/>
    <property type="match status" value="1"/>
</dbReference>
<keyword evidence="3" id="KW-0326">Glycosidase</keyword>
<dbReference type="Gene3D" id="3.20.20.80">
    <property type="entry name" value="Glycosidases"/>
    <property type="match status" value="3"/>
</dbReference>
<dbReference type="SUPFAM" id="SSF51011">
    <property type="entry name" value="Glycosyl hydrolase domain"/>
    <property type="match status" value="1"/>
</dbReference>
<evidence type="ECO:0000259" key="7">
    <source>
        <dbReference type="PROSITE" id="PS51272"/>
    </source>
</evidence>
<organism evidence="8 9">
    <name type="scientific">Paenibacillus validus</name>
    <dbReference type="NCBI Taxonomy" id="44253"/>
    <lineage>
        <taxon>Bacteria</taxon>
        <taxon>Bacillati</taxon>
        <taxon>Bacillota</taxon>
        <taxon>Bacilli</taxon>
        <taxon>Bacillales</taxon>
        <taxon>Paenibacillaceae</taxon>
        <taxon>Paenibacillus</taxon>
    </lineage>
</organism>
<dbReference type="InterPro" id="IPR013780">
    <property type="entry name" value="Glyco_hydro_b"/>
</dbReference>
<feature type="domain" description="SLH" evidence="7">
    <location>
        <begin position="1958"/>
        <end position="2013"/>
    </location>
</feature>
<dbReference type="SUPFAM" id="SSF81296">
    <property type="entry name" value="E set domains"/>
    <property type="match status" value="1"/>
</dbReference>
<dbReference type="CDD" id="cd02857">
    <property type="entry name" value="E_set_CDase_PDE_N"/>
    <property type="match status" value="1"/>
</dbReference>
<dbReference type="SUPFAM" id="SSF49452">
    <property type="entry name" value="Starch-binding domain-like"/>
    <property type="match status" value="1"/>
</dbReference>
<feature type="domain" description="SLH" evidence="7">
    <location>
        <begin position="1828"/>
        <end position="1891"/>
    </location>
</feature>
<evidence type="ECO:0000256" key="2">
    <source>
        <dbReference type="ARBA" id="ARBA00022837"/>
    </source>
</evidence>
<dbReference type="CDD" id="cd00063">
    <property type="entry name" value="FN3"/>
    <property type="match status" value="1"/>
</dbReference>
<proteinExistence type="predicted"/>
<dbReference type="PROSITE" id="PS51272">
    <property type="entry name" value="SLH"/>
    <property type="match status" value="3"/>
</dbReference>
<dbReference type="InterPro" id="IPR001119">
    <property type="entry name" value="SLH_dom"/>
</dbReference>
<dbReference type="Pfam" id="PF00395">
    <property type="entry name" value="SLH"/>
    <property type="match status" value="3"/>
</dbReference>
<dbReference type="CDD" id="cd11338">
    <property type="entry name" value="AmyAc_CMD"/>
    <property type="match status" value="1"/>
</dbReference>
<accession>A0A7X2ZC53</accession>
<feature type="region of interest" description="Disordered" evidence="4">
    <location>
        <begin position="1590"/>
        <end position="1645"/>
    </location>
</feature>
<evidence type="ECO:0000313" key="8">
    <source>
        <dbReference type="EMBL" id="MUG72141.1"/>
    </source>
</evidence>
<dbReference type="InterPro" id="IPR002044">
    <property type="entry name" value="CBM20"/>
</dbReference>
<dbReference type="SMART" id="SM00060">
    <property type="entry name" value="FN3"/>
    <property type="match status" value="2"/>
</dbReference>
<dbReference type="SMART" id="SM00642">
    <property type="entry name" value="Aamy"/>
    <property type="match status" value="1"/>
</dbReference>
<keyword evidence="2" id="KW-0106">Calcium</keyword>
<gene>
    <name evidence="8" type="ORF">GNP93_15825</name>
</gene>
<dbReference type="GO" id="GO:0004553">
    <property type="term" value="F:hydrolase activity, hydrolyzing O-glycosyl compounds"/>
    <property type="evidence" value="ECO:0007669"/>
    <property type="project" value="InterPro"/>
</dbReference>
<dbReference type="InterPro" id="IPR013784">
    <property type="entry name" value="Carb-bd-like_fold"/>
</dbReference>
<dbReference type="PROSITE" id="PS50853">
    <property type="entry name" value="FN3"/>
    <property type="match status" value="1"/>
</dbReference>
<dbReference type="InterPro" id="IPR013783">
    <property type="entry name" value="Ig-like_fold"/>
</dbReference>
<dbReference type="EMBL" id="WNZX01000013">
    <property type="protein sequence ID" value="MUG72141.1"/>
    <property type="molecule type" value="Genomic_DNA"/>
</dbReference>
<feature type="domain" description="SLH" evidence="7">
    <location>
        <begin position="1893"/>
        <end position="1953"/>
    </location>
</feature>
<feature type="domain" description="CBM20" evidence="6">
    <location>
        <begin position="1371"/>
        <end position="1497"/>
    </location>
</feature>
<reference evidence="8 9" key="1">
    <citation type="submission" date="2019-11" db="EMBL/GenBank/DDBJ databases">
        <title>Draft genome sequences of five Paenibacillus species of dairy origin.</title>
        <authorList>
            <person name="Olajide A.M."/>
            <person name="Chen S."/>
            <person name="Lapointe G."/>
        </authorList>
    </citation>
    <scope>NUCLEOTIDE SEQUENCE [LARGE SCALE GENOMIC DNA]</scope>
    <source>
        <strain evidence="8 9">2CS3</strain>
    </source>
</reference>
<dbReference type="Gene3D" id="2.60.40.1180">
    <property type="entry name" value="Golgi alpha-mannosidase II"/>
    <property type="match status" value="1"/>
</dbReference>
<sequence>MSFLQSKRSLRGVAVLTIALMLFQALFGLTVGPARAAAAITADELTDQPGGTTKWVVVGSFQGWSNDSAETRMKHLVGDFYQYSRVFEAGSYEFKLVRSGTWDGFSHNGNNFSFSLAETTKVNFYINEAIGEARISLPDVQGLTQYVPALSQAQWPRLVGNLQTLWGESEWSPSEAKQFFVDYNFNGTVYKLQRTFPAGSYEAKVNFSDSWNGNDYGANGQNVKLVTIDPAEVTFTIDYAAANKTLTHDYVPKEGTFDGDIQKDQLAFDSRSVTYKKPFGAIAAGEQDVTLRMAAKRDDVQTAKAELTAPDGLSTSYAMRRVTSVEDKDYFEITVPKSAFAGKIGIWGYKFILIDGSTKTEYGDDGSRGGAGAVSDEGAIPYDLTVYDPHYRTPDWIKHAVVYQIFPDRFFDGSEANNRAKLLDGARGANRPEYATSKNGQKLQYFDGGVGSDPAADQVWGEWSDMPENPDRLKPENAPYYPDARSDGAWTNEFYGGDIQGILQKLQYLKSLGITAVYLNPVAWAASNHKYDATDYKHLDPMFGEPVYLIPGDPKSGLDYVKTREASDQVFQNFTKAAREAGIKVINDGVFNHVGDDSIYFDRYEKYPEIGAYEYWAKVYDKMNGEGKARADAEAEVRASFTSRINPMTGANYSWPDDFRYVSWFTVLNEKVKNRDDDGLHYKYDAWWGYDSLPVMDAKEPQTTPTEYLPADTLSIPGQHEWNNIDYRDHVIGYDLTGRSDASAQQQMQAVGSQRWLWMGTTGWRLDVAPDVSGGTWAKFRQAVKSTAGRTDANGSKIEDPVLIGEEWGVATRYLLGDQFDSVMNYRFRGAIQNFIASGNADNLNQALESIREDYPREAWQAMMNLVGSHDTTRSITKYDHPEWEEEHLAMAPEASANALKQQGLTAIFQMGYPGAPTIYYGDEVGVTGTKDPDSRRAFPWERVTAEGDGGFKGNGAYQELFGIYQKAAQIRNSESVFRTGEIMTAYAKDDVIAYARKNEAKGAMLVINRSHAERTIEADVAGFLPNGLVLSDRLHGQVESTVTGGKLTLTIPAQTGLMMVSTVNLQTVPQVTGVTAQGQDGRVEIGWSAVPGAESYQVYRAAIEGGSLTMVGTANGLAYTDVDVTNGTKYYYAVTAKIGAGESFLSEMSAATPAYTITGVDTPSAVTNAVYLGVGKTTGKITVDLSVSGLTDNPVYAGKEAPNLIARLGYYKDGADPADALETKLRYEADNGGAKTYWASFEPTESGEYRYFAKASTDNGERFTFSPTVTLQVYADPYDVVPPSAPVLADFTVESNRAHVKWTASDATAAGYEVYRKSVTDAVYRKIATLDAAATSYIDYTVSNDTAYTYQVAAYDLAYNRTFSAEKSVTPRLVMVDVTLRLQIPGYTPTSDDIYLAGSLNGWNASGTKLQVPSGATDRNVVEYSFKMMAGKTIEYKYTRGSWDTEAFTSHSRVANDTSDYGNWAYSSTDTNMKLTIANQGDNRMTVNDYVLRWVDMPMMISMPRISYGDDIVFSTAEENVKLKAVVPYGVAFTINDQPIEQGAMDAYGNVEIPALALKQGLNEFVLHIEPTEATLNLPWYTDKGRKSQATKTINMKVTRTSGTTPGPGNGGQNPDTGDDDGGSGGAVSGSVGSPNQQGGERKVVGEEALRGGTDRVTVELGAKQNEVLLPATAADVVGTKLLEIKSGNVSLLLPPALLKELQRLIPTTELAAGANIWIQVKEVDAASANAQVAQGASGSGADVKLAGKVYAFGLSVVTKDGKALTLERFEQPVTLVFDVDPAADKKLAGIYYIDDRGRLEYIGGAWENGRLKADAYHFSSYAVLEYDKSFDDLSAEHWAAGTIRELAAKHVIDGVSDRLFAPEQPVTRAQFAAMLVRVLGVSPAKDASAVPFKDVDRAAWYASSVAAAYSRGLVSGRDEAAFAPDEQITREEMAVMIVRAYEATTDAKAPEADAGEASFLDAKLISPWAAASVQAGAALSLLEGRADGVYDPQGTTTRAESAQALWNLRNR</sequence>
<evidence type="ECO:0000259" key="5">
    <source>
        <dbReference type="PROSITE" id="PS50853"/>
    </source>
</evidence>
<evidence type="ECO:0000256" key="3">
    <source>
        <dbReference type="ARBA" id="ARBA00023295"/>
    </source>
</evidence>
<dbReference type="PANTHER" id="PTHR10357">
    <property type="entry name" value="ALPHA-AMYLASE FAMILY MEMBER"/>
    <property type="match status" value="1"/>
</dbReference>